<dbReference type="RefSeq" id="YP_009624244.1">
    <property type="nucleotide sequence ID" value="NC_042118.1"/>
</dbReference>
<organism evidence="1 2">
    <name type="scientific">Microbacterium phage Koji</name>
    <dbReference type="NCBI Taxonomy" id="2099625"/>
    <lineage>
        <taxon>Viruses</taxon>
        <taxon>Duplodnaviria</taxon>
        <taxon>Heunggongvirae</taxon>
        <taxon>Uroviricota</taxon>
        <taxon>Caudoviricetes</taxon>
        <taxon>Kojivirus</taxon>
        <taxon>Kojivirus koji</taxon>
    </lineage>
</organism>
<accession>A0A2P1CFD1</accession>
<gene>
    <name evidence="1" type="primary">45</name>
    <name evidence="1" type="ORF">PBI_KOJI_45</name>
</gene>
<dbReference type="GeneID" id="40101083"/>
<reference evidence="1 2" key="1">
    <citation type="submission" date="2018-02" db="EMBL/GenBank/DDBJ databases">
        <authorList>
            <person name="Zack K.M."/>
            <person name="Garlena R.A."/>
            <person name="Russell D.A."/>
            <person name="Pope W.H."/>
            <person name="Jacobs-Sera D."/>
            <person name="Hatfull G.F."/>
        </authorList>
    </citation>
    <scope>NUCLEOTIDE SEQUENCE [LARGE SCALE GENOMIC DNA]</scope>
</reference>
<dbReference type="EMBL" id="MG925345">
    <property type="protein sequence ID" value="AVJ49943.1"/>
    <property type="molecule type" value="Genomic_DNA"/>
</dbReference>
<sequence>MAEEELIEEAQRLLALAVQHEVISMCVNPSHTHGAVSPCDEDCPDHIHTCSKGCGEWPCKAIKLGDLVAKHLADLQIIQVAYQQTMTGLHLAVTTFGENT</sequence>
<evidence type="ECO:0000313" key="2">
    <source>
        <dbReference type="Proteomes" id="UP000241035"/>
    </source>
</evidence>
<dbReference type="Proteomes" id="UP000241035">
    <property type="component" value="Segment"/>
</dbReference>
<name>A0A2P1CFD1_9CAUD</name>
<keyword evidence="2" id="KW-1185">Reference proteome</keyword>
<proteinExistence type="predicted"/>
<dbReference type="OrthoDB" id="23504at10239"/>
<dbReference type="KEGG" id="vg:40101083"/>
<protein>
    <submittedName>
        <fullName evidence="1">Uncharacterized protein</fullName>
    </submittedName>
</protein>
<evidence type="ECO:0000313" key="1">
    <source>
        <dbReference type="EMBL" id="AVJ49943.1"/>
    </source>
</evidence>